<accession>A0A2W5YJ73</accession>
<evidence type="ECO:0000313" key="2">
    <source>
        <dbReference type="EMBL" id="PZR55221.1"/>
    </source>
</evidence>
<gene>
    <name evidence="2" type="ORF">DNL40_02300</name>
</gene>
<evidence type="ECO:0000313" key="3">
    <source>
        <dbReference type="Proteomes" id="UP000248783"/>
    </source>
</evidence>
<feature type="compositionally biased region" description="Basic and acidic residues" evidence="1">
    <location>
        <begin position="98"/>
        <end position="122"/>
    </location>
</feature>
<protein>
    <submittedName>
        <fullName evidence="2">Uncharacterized protein</fullName>
    </submittedName>
</protein>
<keyword evidence="3" id="KW-1185">Reference proteome</keyword>
<comment type="caution">
    <text evidence="2">The sequence shown here is derived from an EMBL/GenBank/DDBJ whole genome shotgun (WGS) entry which is preliminary data.</text>
</comment>
<dbReference type="Proteomes" id="UP000248783">
    <property type="component" value="Unassembled WGS sequence"/>
</dbReference>
<proteinExistence type="predicted"/>
<dbReference type="EMBL" id="QKWH01000001">
    <property type="protein sequence ID" value="PZR55221.1"/>
    <property type="molecule type" value="Genomic_DNA"/>
</dbReference>
<reference evidence="2 3" key="1">
    <citation type="submission" date="2018-06" db="EMBL/GenBank/DDBJ databases">
        <title>Whole genome sequencing of a novel hydrocarbon degrading bacterial strain, PW21 isolated from oil contaminated produced water sample.</title>
        <authorList>
            <person name="Nagkirti P."/>
            <person name="Shaikh A."/>
            <person name="Gowdaman V."/>
            <person name="Engineer A.E."/>
            <person name="Dagar S."/>
            <person name="Dhakephalkar P.K."/>
        </authorList>
    </citation>
    <scope>NUCLEOTIDE SEQUENCE [LARGE SCALE GENOMIC DNA]</scope>
    <source>
        <strain evidence="2 3">PW21</strain>
    </source>
</reference>
<name>A0A2W5YJ73_9MICO</name>
<dbReference type="AlphaFoldDB" id="A0A2W5YJ73"/>
<feature type="region of interest" description="Disordered" evidence="1">
    <location>
        <begin position="89"/>
        <end position="133"/>
    </location>
</feature>
<feature type="compositionally biased region" description="Low complexity" evidence="1">
    <location>
        <begin position="123"/>
        <end position="133"/>
    </location>
</feature>
<evidence type="ECO:0000256" key="1">
    <source>
        <dbReference type="SAM" id="MobiDB-lite"/>
    </source>
</evidence>
<organism evidence="2 3">
    <name type="scientific">Xylanimonas oleitrophica</name>
    <dbReference type="NCBI Taxonomy" id="2607479"/>
    <lineage>
        <taxon>Bacteria</taxon>
        <taxon>Bacillati</taxon>
        <taxon>Actinomycetota</taxon>
        <taxon>Actinomycetes</taxon>
        <taxon>Micrococcales</taxon>
        <taxon>Promicromonosporaceae</taxon>
        <taxon>Xylanimonas</taxon>
    </lineage>
</organism>
<sequence>MYLGAAAPGGAWSSRDRALAEALLLLEASACPGCGQPKGHAWDPRSEGEYEVEKVTCQACAAKGQATKRKEPGPGEYLLVHRVQDQAGDLAAPALADRSMDQTAHEQHRADERDQPPARDAVDAAYRADQQGS</sequence>